<comment type="caution">
    <text evidence="3">The sequence shown here is derived from an EMBL/GenBank/DDBJ whole genome shotgun (WGS) entry which is preliminary data.</text>
</comment>
<evidence type="ECO:0008006" key="4">
    <source>
        <dbReference type="Google" id="ProtNLM"/>
    </source>
</evidence>
<protein>
    <recommendedName>
        <fullName evidence="4">Spore maturation protein CgeB</fullName>
    </recommendedName>
</protein>
<sequence>MKILFVNMAPIIIYGLGQAFSDLGHQVKYINIDFDESLVNAIDEFKPDFVFNDGGIDRMRKLFPLLSDRQVPHVYWAIEDPTSYHLSIPYARRSALVLTPCKESLKEYSKLGITAQLVMFACHPRFHYQAAPDYRYRHELVFIGNNYDYHPARKQGINNILKPAMENFDTRIYGNEWWLDESKDFHITSLHYGGYMPNEDLPVVCASSQIVLGLHSITDSETMMSMRSFEIMGSAGFYLTQWTRAIECQFKNHYHLVWSKSKEETLDLIRFYLAHPELRKKIAEQGQKEVYSRHTYHIRIKAIQKILEQAIDLTAVQSSCYSDGIQLQYRKASAIKDPNRIWMQQQK</sequence>
<proteinExistence type="predicted"/>
<reference evidence="3" key="1">
    <citation type="journal article" date="2015" name="Proc. Natl. Acad. Sci. U.S.A.">
        <title>Networks of energetic and metabolic interactions define dynamics in microbial communities.</title>
        <authorList>
            <person name="Embree M."/>
            <person name="Liu J.K."/>
            <person name="Al-Bassam M.M."/>
            <person name="Zengler K."/>
        </authorList>
    </citation>
    <scope>NUCLEOTIDE SEQUENCE</scope>
</reference>
<dbReference type="EMBL" id="LNQE01001824">
    <property type="protein sequence ID" value="KUG05184.1"/>
    <property type="molecule type" value="Genomic_DNA"/>
</dbReference>
<dbReference type="InterPro" id="IPR055259">
    <property type="entry name" value="YkvP/CgeB_Glyco_trans-like"/>
</dbReference>
<feature type="domain" description="Spore protein YkvP N-terminal" evidence="1">
    <location>
        <begin position="3"/>
        <end position="94"/>
    </location>
</feature>
<evidence type="ECO:0000259" key="1">
    <source>
        <dbReference type="Pfam" id="PF12996"/>
    </source>
</evidence>
<evidence type="ECO:0000259" key="2">
    <source>
        <dbReference type="Pfam" id="PF13524"/>
    </source>
</evidence>
<dbReference type="AlphaFoldDB" id="A0A0W8E9B6"/>
<accession>A0A0W8E9B6</accession>
<feature type="domain" description="Spore protein YkvP/CgeB glycosyl transferase-like" evidence="2">
    <location>
        <begin position="158"/>
        <end position="303"/>
    </location>
</feature>
<organism evidence="3">
    <name type="scientific">hydrocarbon metagenome</name>
    <dbReference type="NCBI Taxonomy" id="938273"/>
    <lineage>
        <taxon>unclassified sequences</taxon>
        <taxon>metagenomes</taxon>
        <taxon>ecological metagenomes</taxon>
    </lineage>
</organism>
<dbReference type="Pfam" id="PF13524">
    <property type="entry name" value="Glyco_trans_1_2"/>
    <property type="match status" value="1"/>
</dbReference>
<evidence type="ECO:0000313" key="3">
    <source>
        <dbReference type="EMBL" id="KUG05184.1"/>
    </source>
</evidence>
<dbReference type="Pfam" id="PF12996">
    <property type="entry name" value="DUF3880"/>
    <property type="match status" value="1"/>
</dbReference>
<dbReference type="InterPro" id="IPR024542">
    <property type="entry name" value="YkvP_N"/>
</dbReference>
<gene>
    <name evidence="3" type="ORF">ASZ90_017370</name>
</gene>
<name>A0A0W8E9B6_9ZZZZ</name>